<keyword evidence="1" id="KW-0808">Transferase</keyword>
<name>A0A8H1QWG7_9ACTN</name>
<dbReference type="InterPro" id="IPR000092">
    <property type="entry name" value="Polyprenyl_synt"/>
</dbReference>
<dbReference type="SUPFAM" id="SSF48576">
    <property type="entry name" value="Terpenoid synthases"/>
    <property type="match status" value="1"/>
</dbReference>
<evidence type="ECO:0008006" key="5">
    <source>
        <dbReference type="Google" id="ProtNLM"/>
    </source>
</evidence>
<reference evidence="3 4" key="1">
    <citation type="submission" date="2018-10" db="EMBL/GenBank/DDBJ databases">
        <title>Isolation of pseudouridimycin from Streptomyces albus DSM 40763.</title>
        <authorList>
            <person name="Rosenqvist P."/>
            <person name="Metsae-Ketelae M."/>
            <person name="Virta P."/>
        </authorList>
    </citation>
    <scope>NUCLEOTIDE SEQUENCE [LARGE SCALE GENOMIC DNA]</scope>
    <source>
        <strain evidence="3 4">DSM 40763</strain>
    </source>
</reference>
<protein>
    <recommendedName>
        <fullName evidence="5">Polyprenyl synthetase family protein</fullName>
    </recommendedName>
</protein>
<dbReference type="PANTHER" id="PTHR12001:SF86">
    <property type="entry name" value="GERANYLGERANYL DIPHOSPHATE SYNTHASE"/>
    <property type="match status" value="1"/>
</dbReference>
<dbReference type="Pfam" id="PF00348">
    <property type="entry name" value="polyprenyl_synt"/>
    <property type="match status" value="1"/>
</dbReference>
<evidence type="ECO:0000313" key="3">
    <source>
        <dbReference type="EMBL" id="TGG85527.1"/>
    </source>
</evidence>
<comment type="caution">
    <text evidence="3">The sequence shown here is derived from an EMBL/GenBank/DDBJ whole genome shotgun (WGS) entry which is preliminary data.</text>
</comment>
<dbReference type="EMBL" id="RCIY01000044">
    <property type="protein sequence ID" value="TGG85527.1"/>
    <property type="molecule type" value="Genomic_DNA"/>
</dbReference>
<dbReference type="InterPro" id="IPR008949">
    <property type="entry name" value="Isoprenoid_synthase_dom_sf"/>
</dbReference>
<proteinExistence type="inferred from homology"/>
<organism evidence="3 4">
    <name type="scientific">Streptomyces albus</name>
    <dbReference type="NCBI Taxonomy" id="1888"/>
    <lineage>
        <taxon>Bacteria</taxon>
        <taxon>Bacillati</taxon>
        <taxon>Actinomycetota</taxon>
        <taxon>Actinomycetes</taxon>
        <taxon>Kitasatosporales</taxon>
        <taxon>Streptomycetaceae</taxon>
        <taxon>Streptomyces</taxon>
    </lineage>
</organism>
<dbReference type="PANTHER" id="PTHR12001">
    <property type="entry name" value="GERANYLGERANYL PYROPHOSPHATE SYNTHASE"/>
    <property type="match status" value="1"/>
</dbReference>
<evidence type="ECO:0000256" key="1">
    <source>
        <dbReference type="RuleBase" id="RU004466"/>
    </source>
</evidence>
<dbReference type="GeneID" id="75180366"/>
<evidence type="ECO:0000256" key="2">
    <source>
        <dbReference type="SAM" id="MobiDB-lite"/>
    </source>
</evidence>
<accession>A0A8H1QWG7</accession>
<dbReference type="GO" id="GO:0004659">
    <property type="term" value="F:prenyltransferase activity"/>
    <property type="evidence" value="ECO:0007669"/>
    <property type="project" value="InterPro"/>
</dbReference>
<dbReference type="Gene3D" id="1.10.600.10">
    <property type="entry name" value="Farnesyl Diphosphate Synthase"/>
    <property type="match status" value="1"/>
</dbReference>
<dbReference type="AlphaFoldDB" id="A0A8H1QWG7"/>
<evidence type="ECO:0000313" key="4">
    <source>
        <dbReference type="Proteomes" id="UP000298111"/>
    </source>
</evidence>
<dbReference type="RefSeq" id="WP_016470810.1">
    <property type="nucleotide sequence ID" value="NZ_BBQG01000025.1"/>
</dbReference>
<sequence>MTTHELSDVPGLPAAPSLLSYAHERTEPLLREAVGGLQPELRRVCGYHFGWTQPNGSPTYGVTPEPLLRAALALYAAGAGESGRDGGGPENSTAAALPGAAAVELVHNWATLHDDVMDGEALRRGRSAVWAVYGTGWAVLAGDALLGAASRCLLPAEPAGENGAPAAVNGRAHPGAPSRPLAEPFGTVSAEPAGPRPDHAAMLRLLTRTTSRLVGGRSAELALRRRAPEGISMEEYAAVAAARSSSLLECALAGGALLGGADERVVETLTRAGHHLGIAAQAARDIEDLWSGTALSGRPVMSGLREGGPSLPLIAALRAGNPAARTLAESLGGGPACPPPPDELAALIENAGGRAAAREISAWQLTEALTQLDKAALPPASHAALRALFRHAVSGGG</sequence>
<comment type="similarity">
    <text evidence="1">Belongs to the FPP/GGPP synthase family.</text>
</comment>
<dbReference type="GO" id="GO:0008299">
    <property type="term" value="P:isoprenoid biosynthetic process"/>
    <property type="evidence" value="ECO:0007669"/>
    <property type="project" value="InterPro"/>
</dbReference>
<feature type="region of interest" description="Disordered" evidence="2">
    <location>
        <begin position="162"/>
        <end position="197"/>
    </location>
</feature>
<dbReference type="Proteomes" id="UP000298111">
    <property type="component" value="Unassembled WGS sequence"/>
</dbReference>
<gene>
    <name evidence="3" type="ORF">D8771_10145</name>
</gene>